<dbReference type="SUPFAM" id="SSF53774">
    <property type="entry name" value="Glutaminase/Asparaginase"/>
    <property type="match status" value="1"/>
</dbReference>
<evidence type="ECO:0000313" key="12">
    <source>
        <dbReference type="EMBL" id="CAD6495050.1"/>
    </source>
</evidence>
<evidence type="ECO:0000256" key="7">
    <source>
        <dbReference type="PROSITE-ProRule" id="PRU10100"/>
    </source>
</evidence>
<feature type="active site" evidence="5 6">
    <location>
        <position position="83"/>
    </location>
</feature>
<comment type="subunit">
    <text evidence="5 8">Heterodimer of GatD and GatE.</text>
</comment>
<dbReference type="NCBIfam" id="NF003217">
    <property type="entry name" value="PRK04183.1"/>
    <property type="match status" value="1"/>
</dbReference>
<gene>
    <name evidence="5 12" type="primary">gatD</name>
    <name evidence="12" type="ORF">EMLJLAPB_01139</name>
</gene>
<protein>
    <recommendedName>
        <fullName evidence="5 8">Glutamyl-tRNA(Gln) amidotransferase subunit D</fullName>
        <shortName evidence="5">Glu-ADT subunit D</shortName>
        <ecNumber evidence="5 8">6.3.5.-</ecNumber>
    </recommendedName>
</protein>
<keyword evidence="3 5" id="KW-0067">ATP-binding</keyword>
<evidence type="ECO:0000259" key="11">
    <source>
        <dbReference type="Pfam" id="PF18195"/>
    </source>
</evidence>
<dbReference type="InterPro" id="IPR040918">
    <property type="entry name" value="GatD_N"/>
</dbReference>
<dbReference type="InterPro" id="IPR006034">
    <property type="entry name" value="Asparaginase/glutaminase-like"/>
</dbReference>
<dbReference type="GO" id="GO:0050567">
    <property type="term" value="F:glutaminyl-tRNA synthase (glutamine-hydrolyzing) activity"/>
    <property type="evidence" value="ECO:0007669"/>
    <property type="project" value="UniProtKB-UniRule"/>
</dbReference>
<dbReference type="GO" id="GO:0005524">
    <property type="term" value="F:ATP binding"/>
    <property type="evidence" value="ECO:0007669"/>
    <property type="project" value="UniProtKB-KW"/>
</dbReference>
<keyword evidence="2 5" id="KW-0547">Nucleotide-binding</keyword>
<dbReference type="PIRSF" id="PIRSF500175">
    <property type="entry name" value="Glu_ADT_D"/>
    <property type="match status" value="1"/>
</dbReference>
<dbReference type="InterPro" id="IPR020827">
    <property type="entry name" value="Asparaginase/glutaminase_AS1"/>
</dbReference>
<dbReference type="GO" id="GO:0006412">
    <property type="term" value="P:translation"/>
    <property type="evidence" value="ECO:0007669"/>
    <property type="project" value="UniProtKB-UniRule"/>
</dbReference>
<dbReference type="GO" id="GO:0006450">
    <property type="term" value="P:regulation of translational fidelity"/>
    <property type="evidence" value="ECO:0007669"/>
    <property type="project" value="InterPro"/>
</dbReference>
<dbReference type="Proteomes" id="UP000634805">
    <property type="component" value="Unassembled WGS sequence"/>
</dbReference>
<evidence type="ECO:0000256" key="3">
    <source>
        <dbReference type="ARBA" id="ARBA00022840"/>
    </source>
</evidence>
<keyword evidence="12" id="KW-0808">Transferase</keyword>
<dbReference type="Gene3D" id="2.30.30.520">
    <property type="match status" value="1"/>
</dbReference>
<evidence type="ECO:0000256" key="6">
    <source>
        <dbReference type="PROSITE-ProRule" id="PRU10099"/>
    </source>
</evidence>
<organism evidence="12 13">
    <name type="scientific">Candidatus Argoarchaeum ethanivorans</name>
    <dbReference type="NCBI Taxonomy" id="2608793"/>
    <lineage>
        <taxon>Archaea</taxon>
        <taxon>Methanobacteriati</taxon>
        <taxon>Methanobacteriota</taxon>
        <taxon>Stenosarchaea group</taxon>
        <taxon>Methanomicrobia</taxon>
        <taxon>Methanosarcinales</taxon>
        <taxon>Methanosarcinales incertae sedis</taxon>
        <taxon>GOM Arc I cluster</taxon>
        <taxon>Candidatus Argoarchaeum</taxon>
    </lineage>
</organism>
<feature type="active site" evidence="5">
    <location>
        <position position="236"/>
    </location>
</feature>
<comment type="function">
    <text evidence="5 8">Allows the formation of correctly charged Gln-tRNA(Gln) through the transamidation of misacylated Glu-tRNA(Gln) in organisms which lack glutaminyl-tRNA synthetase. The reaction takes place in the presence of glutamine and ATP through an activated gamma-phospho-Glu-tRNA(Gln). The GatDE system is specific for glutamate and does not act on aspartate.</text>
</comment>
<dbReference type="InterPro" id="IPR037152">
    <property type="entry name" value="L-asparaginase_N_sf"/>
</dbReference>
<dbReference type="Pfam" id="PF17763">
    <property type="entry name" value="Asparaginase_C"/>
    <property type="match status" value="1"/>
</dbReference>
<evidence type="ECO:0000256" key="4">
    <source>
        <dbReference type="ARBA" id="ARBA00022917"/>
    </source>
</evidence>
<dbReference type="AlphaFoldDB" id="A0A811THT9"/>
<dbReference type="GO" id="GO:0004067">
    <property type="term" value="F:asparaginase activity"/>
    <property type="evidence" value="ECO:0007669"/>
    <property type="project" value="UniProtKB-UniRule"/>
</dbReference>
<evidence type="ECO:0000256" key="8">
    <source>
        <dbReference type="RuleBase" id="RU004457"/>
    </source>
</evidence>
<dbReference type="Gene3D" id="3.40.50.40">
    <property type="match status" value="1"/>
</dbReference>
<dbReference type="HAMAP" id="MF_00586">
    <property type="entry name" value="GatD"/>
    <property type="match status" value="1"/>
</dbReference>
<dbReference type="PRINTS" id="PR00139">
    <property type="entry name" value="ASNGLNASE"/>
</dbReference>
<dbReference type="PROSITE" id="PS00917">
    <property type="entry name" value="ASN_GLN_ASE_2"/>
    <property type="match status" value="1"/>
</dbReference>
<dbReference type="NCBIfam" id="TIGR00519">
    <property type="entry name" value="asnASE_I"/>
    <property type="match status" value="1"/>
</dbReference>
<feature type="domain" description="GatD N-terminal" evidence="11">
    <location>
        <begin position="5"/>
        <end position="52"/>
    </location>
</feature>
<accession>A0A811THT9</accession>
<dbReference type="GO" id="GO:0016740">
    <property type="term" value="F:transferase activity"/>
    <property type="evidence" value="ECO:0007669"/>
    <property type="project" value="UniProtKB-KW"/>
</dbReference>
<dbReference type="InterPro" id="IPR027475">
    <property type="entry name" value="Asparaginase/glutaminase_AS2"/>
</dbReference>
<evidence type="ECO:0000259" key="9">
    <source>
        <dbReference type="Pfam" id="PF00710"/>
    </source>
</evidence>
<keyword evidence="4 5" id="KW-0648">Protein biosynthesis</keyword>
<dbReference type="PROSITE" id="PS00144">
    <property type="entry name" value="ASN_GLN_ASE_1"/>
    <property type="match status" value="1"/>
</dbReference>
<dbReference type="FunFam" id="3.40.50.1170:FF:000001">
    <property type="entry name" value="L-asparaginase 2"/>
    <property type="match status" value="1"/>
</dbReference>
<comment type="catalytic activity">
    <reaction evidence="5 8">
        <text>L-glutamyl-tRNA(Gln) + L-glutamine + ATP + H2O = L-glutaminyl-tRNA(Gln) + L-glutamate + ADP + phosphate + H(+)</text>
        <dbReference type="Rhea" id="RHEA:17521"/>
        <dbReference type="Rhea" id="RHEA-COMP:9681"/>
        <dbReference type="Rhea" id="RHEA-COMP:9684"/>
        <dbReference type="ChEBI" id="CHEBI:15377"/>
        <dbReference type="ChEBI" id="CHEBI:15378"/>
        <dbReference type="ChEBI" id="CHEBI:29985"/>
        <dbReference type="ChEBI" id="CHEBI:30616"/>
        <dbReference type="ChEBI" id="CHEBI:43474"/>
        <dbReference type="ChEBI" id="CHEBI:58359"/>
        <dbReference type="ChEBI" id="CHEBI:78520"/>
        <dbReference type="ChEBI" id="CHEBI:78521"/>
        <dbReference type="ChEBI" id="CHEBI:456216"/>
    </reaction>
</comment>
<proteinExistence type="inferred from homology"/>
<dbReference type="PANTHER" id="PTHR11707">
    <property type="entry name" value="L-ASPARAGINASE"/>
    <property type="match status" value="1"/>
</dbReference>
<dbReference type="EC" id="6.3.5.-" evidence="5 8"/>
<dbReference type="InterPro" id="IPR037222">
    <property type="entry name" value="GatD_N_sf"/>
</dbReference>
<dbReference type="PANTHER" id="PTHR11707:SF28">
    <property type="entry name" value="60 KDA LYSOPHOSPHOLIPASE"/>
    <property type="match status" value="1"/>
</dbReference>
<dbReference type="InterPro" id="IPR036152">
    <property type="entry name" value="Asp/glu_Ase-like_sf"/>
</dbReference>
<sequence>MDAGVGDTVKVVRENSVYEGVLMPTTTTNTVIKLGNGYNVGFDTGKIQIELLKKANASKSKKQTPPVQKQNLPLVSILSTGGTIASRVDYRTGAVTSQFTAEDILNAIPELSEIARYNSRAIYNILSENMHPDHWIKLAQAVYEEIKNGAEGIIITHGTDTMAYTAAALSFMIQTPVPIVLVGSQRSADRPSSDNAMNAVCAAAVATSDIAEVCVVMHATTSDDFCHIHRGVKVRKMHTSRRDAFKSINTLPVGRVEYKDRSITTFTTYKKRGESKLSLKASLDPGVALIKYTAGASPEIIDLYINAGYRGIVIEGTGLGHVSSTWIPVIKRATGNGVPVVITSQCLSGRVCDRVYDTGRDMLEAGVIEGEDMLPEVALVKLMWALGQTQDYEKICKIMIENLAGEITPGTTTSFSGITFVI</sequence>
<evidence type="ECO:0000256" key="5">
    <source>
        <dbReference type="HAMAP-Rule" id="MF_00586"/>
    </source>
</evidence>
<evidence type="ECO:0000256" key="2">
    <source>
        <dbReference type="ARBA" id="ARBA00022741"/>
    </source>
</evidence>
<dbReference type="PROSITE" id="PS51732">
    <property type="entry name" value="ASN_GLN_ASE_3"/>
    <property type="match status" value="1"/>
</dbReference>
<dbReference type="CDD" id="cd08962">
    <property type="entry name" value="GatD"/>
    <property type="match status" value="1"/>
</dbReference>
<dbReference type="Pfam" id="PF00710">
    <property type="entry name" value="Asparaginase"/>
    <property type="match status" value="1"/>
</dbReference>
<dbReference type="InterPro" id="IPR027474">
    <property type="entry name" value="L-asparaginase_N"/>
</dbReference>
<feature type="active site" evidence="5 7">
    <location>
        <position position="159"/>
    </location>
</feature>
<dbReference type="InterPro" id="IPR006033">
    <property type="entry name" value="AsnA_fam"/>
</dbReference>
<feature type="active site" evidence="5">
    <location>
        <position position="160"/>
    </location>
</feature>
<comment type="similarity">
    <text evidence="5 8">Belongs to the asparaginase 1 family. GatD subfamily.</text>
</comment>
<evidence type="ECO:0000256" key="1">
    <source>
        <dbReference type="ARBA" id="ARBA00022598"/>
    </source>
</evidence>
<keyword evidence="1 5" id="KW-0436">Ligase</keyword>
<feature type="domain" description="L-asparaginase N-terminal" evidence="9">
    <location>
        <begin position="75"/>
        <end position="259"/>
    </location>
</feature>
<dbReference type="Pfam" id="PF18195">
    <property type="entry name" value="GatD_N"/>
    <property type="match status" value="1"/>
</dbReference>
<dbReference type="PIRSF" id="PIRSF001220">
    <property type="entry name" value="L-ASNase_gatD"/>
    <property type="match status" value="1"/>
</dbReference>
<dbReference type="GO" id="GO:0006520">
    <property type="term" value="P:amino acid metabolic process"/>
    <property type="evidence" value="ECO:0007669"/>
    <property type="project" value="InterPro"/>
</dbReference>
<dbReference type="NCBIfam" id="TIGR02153">
    <property type="entry name" value="gatD_arch"/>
    <property type="match status" value="1"/>
</dbReference>
<name>A0A811THT9_9EURY</name>
<dbReference type="InterPro" id="IPR011878">
    <property type="entry name" value="GatD"/>
</dbReference>
<reference evidence="12" key="1">
    <citation type="submission" date="2020-10" db="EMBL/GenBank/DDBJ databases">
        <authorList>
            <person name="Hahn C.J."/>
            <person name="Laso-Perez R."/>
            <person name="Vulcano F."/>
            <person name="Vaziourakis K.-M."/>
            <person name="Stokke R."/>
            <person name="Steen I.H."/>
            <person name="Teske A."/>
            <person name="Boetius A."/>
            <person name="Liebeke M."/>
            <person name="Amann R."/>
            <person name="Knittel K."/>
        </authorList>
    </citation>
    <scope>NUCLEOTIDE SEQUENCE</scope>
    <source>
        <strain evidence="12">Gfbio:e3339647-f889-4370-9287-4fb5cb688e4c:AG392D22_GoMArc1</strain>
    </source>
</reference>
<comment type="caution">
    <text evidence="12">The sequence shown here is derived from an EMBL/GenBank/DDBJ whole genome shotgun (WGS) entry which is preliminary data.</text>
</comment>
<evidence type="ECO:0000259" key="10">
    <source>
        <dbReference type="Pfam" id="PF17763"/>
    </source>
</evidence>
<feature type="domain" description="Asparaginase/glutaminase C-terminal" evidence="10">
    <location>
        <begin position="287"/>
        <end position="399"/>
    </location>
</feature>
<dbReference type="InterPro" id="IPR027473">
    <property type="entry name" value="L-asparaginase_C"/>
</dbReference>
<dbReference type="Gene3D" id="3.40.50.1170">
    <property type="entry name" value="L-asparaginase, N-terminal domain"/>
    <property type="match status" value="1"/>
</dbReference>
<dbReference type="SMART" id="SM00870">
    <property type="entry name" value="Asparaginase"/>
    <property type="match status" value="1"/>
</dbReference>
<dbReference type="InterPro" id="IPR040919">
    <property type="entry name" value="Asparaginase_C"/>
</dbReference>
<evidence type="ECO:0000313" key="13">
    <source>
        <dbReference type="Proteomes" id="UP000634805"/>
    </source>
</evidence>
<dbReference type="SUPFAM" id="SSF141300">
    <property type="entry name" value="GatD N-terminal domain-like"/>
    <property type="match status" value="1"/>
</dbReference>
<dbReference type="EMBL" id="CAJHIS010000052">
    <property type="protein sequence ID" value="CAD6495050.1"/>
    <property type="molecule type" value="Genomic_DNA"/>
</dbReference>